<dbReference type="RefSeq" id="WP_115316495.1">
    <property type="nucleotide sequence ID" value="NZ_LWIF01000002.1"/>
</dbReference>
<evidence type="ECO:0000313" key="1">
    <source>
        <dbReference type="EMBL" id="SUB76414.1"/>
    </source>
</evidence>
<reference evidence="1 2" key="1">
    <citation type="submission" date="2018-06" db="EMBL/GenBank/DDBJ databases">
        <authorList>
            <consortium name="Pathogen Informatics"/>
            <person name="Doyle S."/>
        </authorList>
    </citation>
    <scope>NUCLEOTIDE SEQUENCE [LARGE SCALE GENOMIC DNA]</scope>
    <source>
        <strain evidence="1 2">NCTC12872</strain>
    </source>
</reference>
<name>A0A379DEM9_9PAST</name>
<accession>A0A379DEM9</accession>
<dbReference type="EMBL" id="UGTA01000002">
    <property type="protein sequence ID" value="SUB76414.1"/>
    <property type="molecule type" value="Genomic_DNA"/>
</dbReference>
<proteinExistence type="predicted"/>
<sequence length="61" mass="7186">MKKEAKRTTYNVTKKRKDRLEMLAIRASIKANRTIKWTEIVSHAIDYYAEDSVADIVHKLH</sequence>
<dbReference type="AlphaFoldDB" id="A0A379DEM9"/>
<protein>
    <submittedName>
        <fullName evidence="1">Uncharacterized protein</fullName>
    </submittedName>
</protein>
<evidence type="ECO:0000313" key="2">
    <source>
        <dbReference type="Proteomes" id="UP000255417"/>
    </source>
</evidence>
<dbReference type="Proteomes" id="UP000255417">
    <property type="component" value="Unassembled WGS sequence"/>
</dbReference>
<dbReference type="OrthoDB" id="6460017at2"/>
<gene>
    <name evidence="1" type="ORF">NCTC12872_02042</name>
</gene>
<keyword evidence="2" id="KW-1185">Reference proteome</keyword>
<organism evidence="1 2">
    <name type="scientific">Phocoenobacter uteri</name>
    <dbReference type="NCBI Taxonomy" id="146806"/>
    <lineage>
        <taxon>Bacteria</taxon>
        <taxon>Pseudomonadati</taxon>
        <taxon>Pseudomonadota</taxon>
        <taxon>Gammaproteobacteria</taxon>
        <taxon>Pasteurellales</taxon>
        <taxon>Pasteurellaceae</taxon>
        <taxon>Phocoenobacter</taxon>
    </lineage>
</organism>